<dbReference type="Proteomes" id="UP000254118">
    <property type="component" value="Unassembled WGS sequence"/>
</dbReference>
<evidence type="ECO:0000256" key="4">
    <source>
        <dbReference type="SAM" id="MobiDB-lite"/>
    </source>
</evidence>
<comment type="subunit">
    <text evidence="3">UreD, UreF and UreG form a complex that acts as a GTP-hydrolysis-dependent molecular chaperone, activating the urease apoprotein by helping to assemble the nickel containing metallocenter of UreC. The UreE protein probably delivers the nickel.</text>
</comment>
<protein>
    <recommendedName>
        <fullName evidence="3">Urease accessory protein UreD</fullName>
    </recommendedName>
</protein>
<name>A0AA46BPZ9_9MICO</name>
<dbReference type="PANTHER" id="PTHR33643:SF1">
    <property type="entry name" value="UREASE ACCESSORY PROTEIN D"/>
    <property type="match status" value="1"/>
</dbReference>
<reference evidence="5 6" key="1">
    <citation type="submission" date="2018-06" db="EMBL/GenBank/DDBJ databases">
        <authorList>
            <consortium name="Pathogen Informatics"/>
            <person name="Doyle S."/>
        </authorList>
    </citation>
    <scope>NUCLEOTIDE SEQUENCE [LARGE SCALE GENOMIC DNA]</scope>
    <source>
        <strain evidence="5 6">NCTC7915</strain>
    </source>
</reference>
<dbReference type="HAMAP" id="MF_01384">
    <property type="entry name" value="UreD"/>
    <property type="match status" value="1"/>
</dbReference>
<keyword evidence="3" id="KW-0963">Cytoplasm</keyword>
<comment type="similarity">
    <text evidence="1 3">Belongs to the UreD family.</text>
</comment>
<feature type="region of interest" description="Disordered" evidence="4">
    <location>
        <begin position="1"/>
        <end position="29"/>
    </location>
</feature>
<evidence type="ECO:0000313" key="5">
    <source>
        <dbReference type="EMBL" id="STD14723.1"/>
    </source>
</evidence>
<dbReference type="AlphaFoldDB" id="A0AA46BPZ9"/>
<evidence type="ECO:0000313" key="6">
    <source>
        <dbReference type="Proteomes" id="UP000254118"/>
    </source>
</evidence>
<gene>
    <name evidence="3 5" type="primary">ureD</name>
    <name evidence="5" type="ORF">NCTC7915_02150</name>
</gene>
<dbReference type="InterPro" id="IPR002669">
    <property type="entry name" value="UreD"/>
</dbReference>
<accession>A0AA46BPZ9</accession>
<proteinExistence type="inferred from homology"/>
<dbReference type="GO" id="GO:0016151">
    <property type="term" value="F:nickel cation binding"/>
    <property type="evidence" value="ECO:0007669"/>
    <property type="project" value="UniProtKB-UniRule"/>
</dbReference>
<evidence type="ECO:0000256" key="1">
    <source>
        <dbReference type="ARBA" id="ARBA00007177"/>
    </source>
</evidence>
<comment type="subcellular location">
    <subcellularLocation>
        <location evidence="3">Cytoplasm</location>
    </subcellularLocation>
</comment>
<comment type="caution">
    <text evidence="5">The sequence shown here is derived from an EMBL/GenBank/DDBJ whole genome shotgun (WGS) entry which is preliminary data.</text>
</comment>
<keyword evidence="2 3" id="KW-0143">Chaperone</keyword>
<evidence type="ECO:0000256" key="2">
    <source>
        <dbReference type="ARBA" id="ARBA00023186"/>
    </source>
</evidence>
<dbReference type="GO" id="GO:0005737">
    <property type="term" value="C:cytoplasm"/>
    <property type="evidence" value="ECO:0007669"/>
    <property type="project" value="UniProtKB-SubCell"/>
</dbReference>
<evidence type="ECO:0000256" key="3">
    <source>
        <dbReference type="HAMAP-Rule" id="MF_01384"/>
    </source>
</evidence>
<dbReference type="EMBL" id="UFYA01000001">
    <property type="protein sequence ID" value="STD14723.1"/>
    <property type="molecule type" value="Genomic_DNA"/>
</dbReference>
<comment type="function">
    <text evidence="3">Required for maturation of urease via the functional incorporation of the urease nickel metallocenter.</text>
</comment>
<keyword evidence="3" id="KW-0996">Nickel insertion</keyword>
<dbReference type="Pfam" id="PF01774">
    <property type="entry name" value="UreD"/>
    <property type="match status" value="1"/>
</dbReference>
<dbReference type="PANTHER" id="PTHR33643">
    <property type="entry name" value="UREASE ACCESSORY PROTEIN D"/>
    <property type="match status" value="1"/>
</dbReference>
<organism evidence="5 6">
    <name type="scientific">Dermatophilus congolensis</name>
    <dbReference type="NCBI Taxonomy" id="1863"/>
    <lineage>
        <taxon>Bacteria</taxon>
        <taxon>Bacillati</taxon>
        <taxon>Actinomycetota</taxon>
        <taxon>Actinomycetes</taxon>
        <taxon>Micrococcales</taxon>
        <taxon>Dermatophilaceae</taxon>
        <taxon>Dermatophilus</taxon>
    </lineage>
</organism>
<sequence>MTLTSGSAQPRLPSSAPASAEPEKTTGSLDVTFAMRNERTILSRQHHRGALKVIRPFYLSDDAAAAEATLTVLNPGGGYVGGDVYRQHITLQAGAKAVVTTQSATRVYRTPHSEVTQDTELVVEDDAVLTYVPDELIGYADARYVQRTRAQLAKTATLFAKDVVTPGWAPDGRLFQYRKLHTIFDVVGMPTSEHHRGKLLARDNLFLAPERFGISPEHTVLAETFTHVGSLLIVSPYVDTETVDAIRDVLAAHESKHLHLRTGVSRMPINGVLIRALGVNTAVIDGAIGAVIDQLRADWFGWGPLPRRKY</sequence>